<gene>
    <name evidence="2" type="ORF">SAMN04487949_1292</name>
</gene>
<accession>A0A1G9RFJ9</accession>
<evidence type="ECO:0000256" key="1">
    <source>
        <dbReference type="SAM" id="MobiDB-lite"/>
    </source>
</evidence>
<dbReference type="RefSeq" id="WP_089695219.1">
    <property type="nucleotide sequence ID" value="NZ_FNHL01000001.1"/>
</dbReference>
<dbReference type="OrthoDB" id="311268at2157"/>
<dbReference type="EMBL" id="FNHL01000001">
    <property type="protein sequence ID" value="SDM21225.1"/>
    <property type="molecule type" value="Genomic_DNA"/>
</dbReference>
<keyword evidence="3" id="KW-1185">Reference proteome</keyword>
<organism evidence="2 3">
    <name type="scientific">Halogranum gelatinilyticum</name>
    <dbReference type="NCBI Taxonomy" id="660521"/>
    <lineage>
        <taxon>Archaea</taxon>
        <taxon>Methanobacteriati</taxon>
        <taxon>Methanobacteriota</taxon>
        <taxon>Stenosarchaea group</taxon>
        <taxon>Halobacteria</taxon>
        <taxon>Halobacteriales</taxon>
        <taxon>Haloferacaceae</taxon>
    </lineage>
</organism>
<dbReference type="InterPro" id="IPR055967">
    <property type="entry name" value="DUF7545"/>
</dbReference>
<sequence>MVDTETYTIEGPNGDTDSIELPEGLVDVLSEQGEEPASVVAEITLLSFVQRAHTIVHHAEGEVPEDLLEINEKAEELFEERFGVSFAEATGHDH</sequence>
<evidence type="ECO:0000313" key="3">
    <source>
        <dbReference type="Proteomes" id="UP000199451"/>
    </source>
</evidence>
<name>A0A1G9RFJ9_9EURY</name>
<proteinExistence type="predicted"/>
<protein>
    <submittedName>
        <fullName evidence="2">Uncharacterized protein</fullName>
    </submittedName>
</protein>
<feature type="region of interest" description="Disordered" evidence="1">
    <location>
        <begin position="1"/>
        <end position="20"/>
    </location>
</feature>
<reference evidence="3" key="1">
    <citation type="submission" date="2016-10" db="EMBL/GenBank/DDBJ databases">
        <authorList>
            <person name="Varghese N."/>
            <person name="Submissions S."/>
        </authorList>
    </citation>
    <scope>NUCLEOTIDE SEQUENCE [LARGE SCALE GENOMIC DNA]</scope>
    <source>
        <strain evidence="3">CGMCC 1.10119</strain>
    </source>
</reference>
<dbReference type="AlphaFoldDB" id="A0A1G9RFJ9"/>
<evidence type="ECO:0000313" key="2">
    <source>
        <dbReference type="EMBL" id="SDM21225.1"/>
    </source>
</evidence>
<dbReference type="Pfam" id="PF24411">
    <property type="entry name" value="DUF7545"/>
    <property type="match status" value="1"/>
</dbReference>
<dbReference type="Proteomes" id="UP000199451">
    <property type="component" value="Unassembled WGS sequence"/>
</dbReference>